<keyword evidence="1" id="KW-0812">Transmembrane</keyword>
<dbReference type="PANTHER" id="PTHR37845:SF1">
    <property type="entry name" value="SEQUENCE ORPHAN"/>
    <property type="match status" value="1"/>
</dbReference>
<sequence>MSLREMRYEGYISQYVDPGYFDDGESRFYSLISLDPKMIKLVRGITVDVIAATVTAAIVAPISAFLDRGITESAAGKTKLWTSVYESAISAISRPWSFFRSPQYLWPFALYAGTYGVANASETICDSLQVDRTIPQLTTSTVANMSLSMMKDGAFARIYGLTVPTALPAASYGFWFGRDVLSMFFFFTVPPIISKMVNQKEERDTIIQDKENTNLSNSSNTTRAAAFTAAISASAARFLAPVIAQFFTTPLHLLGLDTYNRKNVKLSDRITFLKAEFPVAIGARIGRIIPAYSFGGVCNASIRQHAKEPFCERVTPSALLKN</sequence>
<keyword evidence="1" id="KW-0472">Membrane</keyword>
<dbReference type="EMBL" id="HBIJ01015048">
    <property type="protein sequence ID" value="CAE0369306.1"/>
    <property type="molecule type" value="Transcribed_RNA"/>
</dbReference>
<gene>
    <name evidence="2" type="ORF">ALAG00032_LOCUS10069</name>
</gene>
<organism evidence="2">
    <name type="scientific">Aureoumbra lagunensis</name>
    <dbReference type="NCBI Taxonomy" id="44058"/>
    <lineage>
        <taxon>Eukaryota</taxon>
        <taxon>Sar</taxon>
        <taxon>Stramenopiles</taxon>
        <taxon>Ochrophyta</taxon>
        <taxon>Pelagophyceae</taxon>
        <taxon>Pelagomonadales</taxon>
        <taxon>Aureoumbra</taxon>
    </lineage>
</organism>
<protein>
    <submittedName>
        <fullName evidence="2">Uncharacterized protein</fullName>
    </submittedName>
</protein>
<feature type="transmembrane region" description="Helical" evidence="1">
    <location>
        <begin position="154"/>
        <end position="174"/>
    </location>
</feature>
<evidence type="ECO:0000256" key="1">
    <source>
        <dbReference type="SAM" id="Phobius"/>
    </source>
</evidence>
<dbReference type="GO" id="GO:0005739">
    <property type="term" value="C:mitochondrion"/>
    <property type="evidence" value="ECO:0007669"/>
    <property type="project" value="TreeGrafter"/>
</dbReference>
<dbReference type="PANTHER" id="PTHR37845">
    <property type="entry name" value="SEQUENCE ORPHAN"/>
    <property type="match status" value="1"/>
</dbReference>
<keyword evidence="1" id="KW-1133">Transmembrane helix</keyword>
<dbReference type="InterPro" id="IPR038781">
    <property type="entry name" value="C365.16-ike"/>
</dbReference>
<dbReference type="AlphaFoldDB" id="A0A7S3JYQ8"/>
<reference evidence="2" key="1">
    <citation type="submission" date="2021-01" db="EMBL/GenBank/DDBJ databases">
        <authorList>
            <person name="Corre E."/>
            <person name="Pelletier E."/>
            <person name="Niang G."/>
            <person name="Scheremetjew M."/>
            <person name="Finn R."/>
            <person name="Kale V."/>
            <person name="Holt S."/>
            <person name="Cochrane G."/>
            <person name="Meng A."/>
            <person name="Brown T."/>
            <person name="Cohen L."/>
        </authorList>
    </citation>
    <scope>NUCLEOTIDE SEQUENCE</scope>
    <source>
        <strain evidence="2">CCMP1510</strain>
    </source>
</reference>
<name>A0A7S3JYQ8_9STRA</name>
<proteinExistence type="predicted"/>
<evidence type="ECO:0000313" key="2">
    <source>
        <dbReference type="EMBL" id="CAE0369306.1"/>
    </source>
</evidence>
<accession>A0A7S3JYQ8</accession>